<evidence type="ECO:0000256" key="1">
    <source>
        <dbReference type="SAM" id="SignalP"/>
    </source>
</evidence>
<dbReference type="EMBL" id="DSEE01000564">
    <property type="protein sequence ID" value="HER41103.1"/>
    <property type="molecule type" value="Genomic_DNA"/>
</dbReference>
<dbReference type="PROSITE" id="PS51257">
    <property type="entry name" value="PROKAR_LIPOPROTEIN"/>
    <property type="match status" value="1"/>
</dbReference>
<dbReference type="AlphaFoldDB" id="A0A7C2M347"/>
<dbReference type="Proteomes" id="UP000885753">
    <property type="component" value="Unassembled WGS sequence"/>
</dbReference>
<feature type="domain" description="DUF4440" evidence="2">
    <location>
        <begin position="45"/>
        <end position="141"/>
    </location>
</feature>
<organism evidence="3">
    <name type="scientific">Salinimicrobium catena</name>
    <dbReference type="NCBI Taxonomy" id="390640"/>
    <lineage>
        <taxon>Bacteria</taxon>
        <taxon>Pseudomonadati</taxon>
        <taxon>Bacteroidota</taxon>
        <taxon>Flavobacteriia</taxon>
        <taxon>Flavobacteriales</taxon>
        <taxon>Flavobacteriaceae</taxon>
        <taxon>Salinimicrobium</taxon>
    </lineage>
</organism>
<name>A0A7C2M347_9FLAO</name>
<comment type="caution">
    <text evidence="3">The sequence shown here is derived from an EMBL/GenBank/DDBJ whole genome shotgun (WGS) entry which is preliminary data.</text>
</comment>
<gene>
    <name evidence="3" type="ORF">ENO10_07775</name>
</gene>
<feature type="signal peptide" evidence="1">
    <location>
        <begin position="1"/>
        <end position="23"/>
    </location>
</feature>
<reference evidence="3" key="1">
    <citation type="journal article" date="2020" name="mSystems">
        <title>Genome- and Community-Level Interaction Insights into Carbon Utilization and Element Cycling Functions of Hydrothermarchaeota in Hydrothermal Sediment.</title>
        <authorList>
            <person name="Zhou Z."/>
            <person name="Liu Y."/>
            <person name="Xu W."/>
            <person name="Pan J."/>
            <person name="Luo Z.H."/>
            <person name="Li M."/>
        </authorList>
    </citation>
    <scope>NUCLEOTIDE SEQUENCE [LARGE SCALE GENOMIC DNA]</scope>
    <source>
        <strain evidence="3">SpSt-1235</strain>
    </source>
</reference>
<sequence length="170" mass="19379">MKMYKLLPFMALLLILGSCQDTAKEEVAEEEVMAEDTWDADEAMADWRDAWNKNDAQSLEAVTADDVVLLFNGKAHRQDSVSAWIENSASWMKNLRTTTVMKSKGENFAYEAGTYTHATTENDTMQMGGTYTVIWERSGDQNEWAIKLMDVTPETEMDSMPMPNQQMRQQ</sequence>
<dbReference type="InterPro" id="IPR032710">
    <property type="entry name" value="NTF2-like_dom_sf"/>
</dbReference>
<evidence type="ECO:0000259" key="2">
    <source>
        <dbReference type="Pfam" id="PF14534"/>
    </source>
</evidence>
<dbReference type="SUPFAM" id="SSF54427">
    <property type="entry name" value="NTF2-like"/>
    <property type="match status" value="1"/>
</dbReference>
<feature type="chain" id="PRO_5028025039" evidence="1">
    <location>
        <begin position="24"/>
        <end position="170"/>
    </location>
</feature>
<dbReference type="Gene3D" id="3.10.450.50">
    <property type="match status" value="1"/>
</dbReference>
<keyword evidence="1" id="KW-0732">Signal</keyword>
<protein>
    <submittedName>
        <fullName evidence="3">Nuclear transport factor 2 family protein</fullName>
    </submittedName>
</protein>
<evidence type="ECO:0000313" key="3">
    <source>
        <dbReference type="EMBL" id="HER41103.1"/>
    </source>
</evidence>
<accession>A0A7C2M347</accession>
<dbReference type="InterPro" id="IPR027843">
    <property type="entry name" value="DUF4440"/>
</dbReference>
<dbReference type="Pfam" id="PF14534">
    <property type="entry name" value="DUF4440"/>
    <property type="match status" value="1"/>
</dbReference>
<proteinExistence type="predicted"/>